<dbReference type="HAMAP" id="MF_00479">
    <property type="entry name" value="RsxG_RnfG"/>
    <property type="match status" value="1"/>
</dbReference>
<dbReference type="SMART" id="SM00900">
    <property type="entry name" value="FMN_bind"/>
    <property type="match status" value="1"/>
</dbReference>
<evidence type="ECO:0000256" key="4">
    <source>
        <dbReference type="ARBA" id="ARBA00022643"/>
    </source>
</evidence>
<keyword evidence="6" id="KW-1003">Cell membrane</keyword>
<dbReference type="PIRSF" id="PIRSF006091">
    <property type="entry name" value="E_trnsport_RnfG"/>
    <property type="match status" value="1"/>
</dbReference>
<proteinExistence type="inferred from homology"/>
<evidence type="ECO:0000256" key="6">
    <source>
        <dbReference type="HAMAP-Rule" id="MF_00479"/>
    </source>
</evidence>
<comment type="function">
    <text evidence="6">Part of a membrane-bound complex that couples electron transfer with translocation of ions across the membrane.</text>
</comment>
<dbReference type="InterPro" id="IPR010209">
    <property type="entry name" value="Ion_transpt_RnfG/RsxG"/>
</dbReference>
<keyword evidence="5 6" id="KW-0249">Electron transport</keyword>
<organism evidence="8">
    <name type="scientific">candidate division WOR-3 bacterium</name>
    <dbReference type="NCBI Taxonomy" id="2052148"/>
    <lineage>
        <taxon>Bacteria</taxon>
        <taxon>Bacteria division WOR-3</taxon>
    </lineage>
</organism>
<dbReference type="EMBL" id="DSTU01000005">
    <property type="protein sequence ID" value="HFJ53903.1"/>
    <property type="molecule type" value="Genomic_DNA"/>
</dbReference>
<feature type="modified residue" description="FMN phosphoryl threonine" evidence="6">
    <location>
        <position position="158"/>
    </location>
</feature>
<accession>A0A7C1NGN0</accession>
<evidence type="ECO:0000256" key="2">
    <source>
        <dbReference type="ARBA" id="ARBA00022553"/>
    </source>
</evidence>
<comment type="cofactor">
    <cofactor evidence="6">
        <name>FMN</name>
        <dbReference type="ChEBI" id="CHEBI:58210"/>
    </cofactor>
</comment>
<dbReference type="InterPro" id="IPR007329">
    <property type="entry name" value="FMN-bd"/>
</dbReference>
<name>A0A7C1NGN0_UNCW3</name>
<dbReference type="GO" id="GO:0022900">
    <property type="term" value="P:electron transport chain"/>
    <property type="evidence" value="ECO:0007669"/>
    <property type="project" value="UniProtKB-UniRule"/>
</dbReference>
<keyword evidence="6" id="KW-0812">Transmembrane</keyword>
<dbReference type="Pfam" id="PF04205">
    <property type="entry name" value="FMN_bind"/>
    <property type="match status" value="1"/>
</dbReference>
<evidence type="ECO:0000313" key="9">
    <source>
        <dbReference type="EMBL" id="HFJ53903.1"/>
    </source>
</evidence>
<protein>
    <recommendedName>
        <fullName evidence="6">Ion-translocating oxidoreductase complex subunit G</fullName>
        <ecNumber evidence="6">7.-.-.-</ecNumber>
    </recommendedName>
    <alternativeName>
        <fullName evidence="6">Rnf electron transport complex subunit G</fullName>
    </alternativeName>
</protein>
<gene>
    <name evidence="6" type="primary">rnfG</name>
    <name evidence="8" type="ORF">ENP94_03280</name>
    <name evidence="9" type="ORF">ENS16_04350</name>
</gene>
<evidence type="ECO:0000256" key="1">
    <source>
        <dbReference type="ARBA" id="ARBA00022448"/>
    </source>
</evidence>
<dbReference type="GO" id="GO:0009055">
    <property type="term" value="F:electron transfer activity"/>
    <property type="evidence" value="ECO:0007669"/>
    <property type="project" value="InterPro"/>
</dbReference>
<dbReference type="EMBL" id="DSLG01000004">
    <property type="protein sequence ID" value="HEA87014.1"/>
    <property type="molecule type" value="Genomic_DNA"/>
</dbReference>
<keyword evidence="3 6" id="KW-0285">Flavoprotein</keyword>
<keyword evidence="2 6" id="KW-0597">Phosphoprotein</keyword>
<keyword evidence="4 6" id="KW-0288">FMN</keyword>
<dbReference type="GO" id="GO:0010181">
    <property type="term" value="F:FMN binding"/>
    <property type="evidence" value="ECO:0007669"/>
    <property type="project" value="InterPro"/>
</dbReference>
<dbReference type="PANTHER" id="PTHR36118">
    <property type="entry name" value="ION-TRANSLOCATING OXIDOREDUCTASE COMPLEX SUBUNIT G"/>
    <property type="match status" value="1"/>
</dbReference>
<dbReference type="AlphaFoldDB" id="A0A7C1NGN0"/>
<keyword evidence="6" id="KW-1133">Transmembrane helix</keyword>
<comment type="similarity">
    <text evidence="6">Belongs to the RnfG family.</text>
</comment>
<keyword evidence="6" id="KW-1278">Translocase</keyword>
<dbReference type="GO" id="GO:0005886">
    <property type="term" value="C:plasma membrane"/>
    <property type="evidence" value="ECO:0007669"/>
    <property type="project" value="UniProtKB-SubCell"/>
</dbReference>
<evidence type="ECO:0000256" key="3">
    <source>
        <dbReference type="ARBA" id="ARBA00022630"/>
    </source>
</evidence>
<comment type="subunit">
    <text evidence="6">The complex is composed of six subunits: RnfA, RnfB, RnfC, RnfD, RnfE and RnfG.</text>
</comment>
<sequence>MKDSRTWMVLSLFITCLISAFALSQIYNLTLPQIEYQRNVAGLKAAFGTVMPEADRFEPATPDSSVWLAFKGETRIGSIIKTAKQGYGGPVPVTAGVDLQGRIVAIKVASAAEGLKETPGLGLKATEPEFRDQFRGKTAAEIRLTKDGGTIQAITGATITSRAVTDGVRETLEKYREMLILQQEPDSEQ</sequence>
<evidence type="ECO:0000259" key="7">
    <source>
        <dbReference type="SMART" id="SM00900"/>
    </source>
</evidence>
<comment type="caution">
    <text evidence="8">The sequence shown here is derived from an EMBL/GenBank/DDBJ whole genome shotgun (WGS) entry which is preliminary data.</text>
</comment>
<dbReference type="PANTHER" id="PTHR36118:SF1">
    <property type="entry name" value="ION-TRANSLOCATING OXIDOREDUCTASE COMPLEX SUBUNIT G"/>
    <property type="match status" value="1"/>
</dbReference>
<evidence type="ECO:0000313" key="8">
    <source>
        <dbReference type="EMBL" id="HEA87014.1"/>
    </source>
</evidence>
<feature type="domain" description="FMN-binding" evidence="7">
    <location>
        <begin position="86"/>
        <end position="175"/>
    </location>
</feature>
<keyword evidence="6" id="KW-0472">Membrane</keyword>
<dbReference type="EC" id="7.-.-.-" evidence="6"/>
<reference evidence="8" key="1">
    <citation type="journal article" date="2020" name="mSystems">
        <title>Genome- and Community-Level Interaction Insights into Carbon Utilization and Element Cycling Functions of Hydrothermarchaeota in Hydrothermal Sediment.</title>
        <authorList>
            <person name="Zhou Z."/>
            <person name="Liu Y."/>
            <person name="Xu W."/>
            <person name="Pan J."/>
            <person name="Luo Z.H."/>
            <person name="Li M."/>
        </authorList>
    </citation>
    <scope>NUCLEOTIDE SEQUENCE [LARGE SCALE GENOMIC DNA]</scope>
    <source>
        <strain evidence="8">SpSt-265</strain>
        <strain evidence="9">SpSt-465</strain>
    </source>
</reference>
<comment type="subcellular location">
    <subcellularLocation>
        <location evidence="6">Cell membrane</location>
        <topology evidence="6">Single-pass membrane protein</topology>
    </subcellularLocation>
</comment>
<evidence type="ECO:0000256" key="5">
    <source>
        <dbReference type="ARBA" id="ARBA00022982"/>
    </source>
</evidence>
<keyword evidence="1 6" id="KW-0813">Transport</keyword>